<protein>
    <submittedName>
        <fullName evidence="2">Hydrogenase accessory protein</fullName>
    </submittedName>
</protein>
<dbReference type="PIRSF" id="PIRSF038934">
    <property type="entry name" value="HyaE_HupG"/>
    <property type="match status" value="1"/>
</dbReference>
<dbReference type="InterPro" id="IPR010893">
    <property type="entry name" value="NiFe-hyd_mat_HyaE"/>
</dbReference>
<dbReference type="Proteomes" id="UP001230978">
    <property type="component" value="Plasmid unnamed2"/>
</dbReference>
<dbReference type="InterPro" id="IPR036249">
    <property type="entry name" value="Thioredoxin-like_sf"/>
</dbReference>
<accession>A0ABY8QBQ5</accession>
<dbReference type="RefSeq" id="WP_281470392.1">
    <property type="nucleotide sequence ID" value="NZ_CP124537.1"/>
</dbReference>
<gene>
    <name evidence="2" type="ORF">QF092_19630</name>
</gene>
<dbReference type="EMBL" id="CP124537">
    <property type="protein sequence ID" value="WGV18301.1"/>
    <property type="molecule type" value="Genomic_DNA"/>
</dbReference>
<dbReference type="Pfam" id="PF07449">
    <property type="entry name" value="HyaE"/>
    <property type="match status" value="1"/>
</dbReference>
<dbReference type="SUPFAM" id="SSF52833">
    <property type="entry name" value="Thioredoxin-like"/>
    <property type="match status" value="1"/>
</dbReference>
<reference evidence="2 3" key="1">
    <citation type="submission" date="2023-04" db="EMBL/GenBank/DDBJ databases">
        <title>YMD61, complete Genome.</title>
        <authorList>
            <person name="Zhang J."/>
        </authorList>
    </citation>
    <scope>NUCLEOTIDE SEQUENCE [LARGE SCALE GENOMIC DNA]</scope>
    <source>
        <strain evidence="2 3">YMD61</strain>
        <plasmid evidence="2 3">unnamed2</plasmid>
    </source>
</reference>
<evidence type="ECO:0000313" key="2">
    <source>
        <dbReference type="EMBL" id="WGV18301.1"/>
    </source>
</evidence>
<sequence length="126" mass="13848">MHPLLNRLVTELGWPHLQTMDEVEAFLARPGAHCLLIPGDPARNLETADAAVVLPELRMVFQGAFDCALVGDAIEAQLRETHGVLKTPGFLFFRNGRMQGAIAKIRDWDDYMARVPAILGLAETGV</sequence>
<comment type="similarity">
    <text evidence="1">Belongs to the HupG/HyaE family.</text>
</comment>
<keyword evidence="3" id="KW-1185">Reference proteome</keyword>
<keyword evidence="2" id="KW-0614">Plasmid</keyword>
<dbReference type="Gene3D" id="3.40.30.10">
    <property type="entry name" value="Glutaredoxin"/>
    <property type="match status" value="1"/>
</dbReference>
<proteinExistence type="inferred from homology"/>
<organism evidence="2 3">
    <name type="scientific">Fuscovulum ytuae</name>
    <dbReference type="NCBI Taxonomy" id="3042299"/>
    <lineage>
        <taxon>Bacteria</taxon>
        <taxon>Pseudomonadati</taxon>
        <taxon>Pseudomonadota</taxon>
        <taxon>Alphaproteobacteria</taxon>
        <taxon>Rhodobacterales</taxon>
        <taxon>Paracoccaceae</taxon>
        <taxon>Fuscovulum</taxon>
    </lineage>
</organism>
<dbReference type="CDD" id="cd02965">
    <property type="entry name" value="HyaE"/>
    <property type="match status" value="1"/>
</dbReference>
<name>A0ABY8QBQ5_9RHOB</name>
<geneLocation type="plasmid" evidence="2 3">
    <name>unnamed2</name>
</geneLocation>
<evidence type="ECO:0000313" key="3">
    <source>
        <dbReference type="Proteomes" id="UP001230978"/>
    </source>
</evidence>
<evidence type="ECO:0000256" key="1">
    <source>
        <dbReference type="ARBA" id="ARBA00009004"/>
    </source>
</evidence>